<dbReference type="Proteomes" id="UP000631114">
    <property type="component" value="Unassembled WGS sequence"/>
</dbReference>
<keyword evidence="2" id="KW-1185">Reference proteome</keyword>
<proteinExistence type="predicted"/>
<dbReference type="AlphaFoldDB" id="A0A835LSQ3"/>
<sequence>MVPWAHQWSLAAFHAPSSLSRSFFCRCIPLVFNHKFKWDNTTSGKVCNITHARIQGREKLTKNFDCSWFACHTDKFLLTVVTPPRNGAESTGSTPFFIGRRARRNTSTLDNNISALDTPAPRPIAYSQGLTIVPQD</sequence>
<reference evidence="1 2" key="1">
    <citation type="submission" date="2020-10" db="EMBL/GenBank/DDBJ databases">
        <title>The Coptis chinensis genome and diversification of protoberbering-type alkaloids.</title>
        <authorList>
            <person name="Wang B."/>
            <person name="Shu S."/>
            <person name="Song C."/>
            <person name="Liu Y."/>
        </authorList>
    </citation>
    <scope>NUCLEOTIDE SEQUENCE [LARGE SCALE GENOMIC DNA]</scope>
    <source>
        <strain evidence="1">HL-2020</strain>
        <tissue evidence="1">Leaf</tissue>
    </source>
</reference>
<protein>
    <submittedName>
        <fullName evidence="1">Uncharacterized protein</fullName>
    </submittedName>
</protein>
<gene>
    <name evidence="1" type="ORF">IFM89_023183</name>
</gene>
<name>A0A835LSQ3_9MAGN</name>
<comment type="caution">
    <text evidence="1">The sequence shown here is derived from an EMBL/GenBank/DDBJ whole genome shotgun (WGS) entry which is preliminary data.</text>
</comment>
<accession>A0A835LSQ3</accession>
<organism evidence="1 2">
    <name type="scientific">Coptis chinensis</name>
    <dbReference type="NCBI Taxonomy" id="261450"/>
    <lineage>
        <taxon>Eukaryota</taxon>
        <taxon>Viridiplantae</taxon>
        <taxon>Streptophyta</taxon>
        <taxon>Embryophyta</taxon>
        <taxon>Tracheophyta</taxon>
        <taxon>Spermatophyta</taxon>
        <taxon>Magnoliopsida</taxon>
        <taxon>Ranunculales</taxon>
        <taxon>Ranunculaceae</taxon>
        <taxon>Coptidoideae</taxon>
        <taxon>Coptis</taxon>
    </lineage>
</organism>
<evidence type="ECO:0000313" key="2">
    <source>
        <dbReference type="Proteomes" id="UP000631114"/>
    </source>
</evidence>
<dbReference type="OrthoDB" id="417481at2759"/>
<evidence type="ECO:0000313" key="1">
    <source>
        <dbReference type="EMBL" id="KAF9606130.1"/>
    </source>
</evidence>
<dbReference type="EMBL" id="JADFTS010000005">
    <property type="protein sequence ID" value="KAF9606130.1"/>
    <property type="molecule type" value="Genomic_DNA"/>
</dbReference>